<feature type="signal peptide" evidence="2">
    <location>
        <begin position="1"/>
        <end position="26"/>
    </location>
</feature>
<protein>
    <recommendedName>
        <fullName evidence="5">Odorant-binding protein</fullName>
    </recommendedName>
</protein>
<evidence type="ECO:0000256" key="1">
    <source>
        <dbReference type="SAM" id="MobiDB-lite"/>
    </source>
</evidence>
<name>A0A834XW39_APHGI</name>
<organism evidence="3 4">
    <name type="scientific">Aphidius gifuensis</name>
    <name type="common">Parasitoid wasp</name>
    <dbReference type="NCBI Taxonomy" id="684658"/>
    <lineage>
        <taxon>Eukaryota</taxon>
        <taxon>Metazoa</taxon>
        <taxon>Ecdysozoa</taxon>
        <taxon>Arthropoda</taxon>
        <taxon>Hexapoda</taxon>
        <taxon>Insecta</taxon>
        <taxon>Pterygota</taxon>
        <taxon>Neoptera</taxon>
        <taxon>Endopterygota</taxon>
        <taxon>Hymenoptera</taxon>
        <taxon>Apocrita</taxon>
        <taxon>Ichneumonoidea</taxon>
        <taxon>Braconidae</taxon>
        <taxon>Aphidiinae</taxon>
        <taxon>Aphidius</taxon>
    </lineage>
</organism>
<keyword evidence="4" id="KW-1185">Reference proteome</keyword>
<feature type="chain" id="PRO_5032582873" description="Odorant-binding protein" evidence="2">
    <location>
        <begin position="27"/>
        <end position="443"/>
    </location>
</feature>
<gene>
    <name evidence="3" type="ORF">HCN44_001554</name>
</gene>
<dbReference type="Proteomes" id="UP000639338">
    <property type="component" value="Unassembled WGS sequence"/>
</dbReference>
<sequence length="443" mass="52009">MKQLTMKVILSFKFLILYWIISKVHCSGPAMTQTSMDVGNIISVVIPESPDTNINVNQLTADFRRQLEKIKKQSHVNKFEHGLITLKSALPEMSKEEKKKAIPLIRRMMQDKKNSKSTKVNNQRKGISINHRKNVVVNSRNVIYSSSKNTGYRKSSSELKNNSGTRQQLSEKYRKKFKKPTIHEDNNQQSQKIQNSDWSDVIFTEKYPSIDPIDKPIYEEKNQQYTNWFVNNTTEPMINLPPVTSVCKEANQDDSKIRNPKEINKFELEKNEKIDKIDKIESTTSRDEYDSYPSVIPINIEVDDLKGLERILQNPDEAFNFVNDTILNNHQAKNQDDNNPYTIQKNNQNIYAEMGTPIGMKNYQNYYDINHDTIRNDDLIIIRSDFPNFAQIGQQDYNDNDKYNDRIKRSIDYKKKSKYQNKKFKKNHKKSIKLKKTWKTYKQ</sequence>
<proteinExistence type="predicted"/>
<evidence type="ECO:0000313" key="3">
    <source>
        <dbReference type="EMBL" id="KAF7992229.1"/>
    </source>
</evidence>
<accession>A0A834XW39</accession>
<keyword evidence="2" id="KW-0732">Signal</keyword>
<dbReference type="EMBL" id="JACMRX010000003">
    <property type="protein sequence ID" value="KAF7992229.1"/>
    <property type="molecule type" value="Genomic_DNA"/>
</dbReference>
<dbReference type="OrthoDB" id="7701519at2759"/>
<reference evidence="3 4" key="1">
    <citation type="submission" date="2020-08" db="EMBL/GenBank/DDBJ databases">
        <title>Aphidius gifuensis genome sequencing and assembly.</title>
        <authorList>
            <person name="Du Z."/>
        </authorList>
    </citation>
    <scope>NUCLEOTIDE SEQUENCE [LARGE SCALE GENOMIC DNA]</scope>
    <source>
        <strain evidence="3">YNYX2018</strain>
        <tissue evidence="3">Adults</tissue>
    </source>
</reference>
<feature type="region of interest" description="Disordered" evidence="1">
    <location>
        <begin position="111"/>
        <end position="131"/>
    </location>
</feature>
<evidence type="ECO:0000256" key="2">
    <source>
        <dbReference type="SAM" id="SignalP"/>
    </source>
</evidence>
<feature type="region of interest" description="Disordered" evidence="1">
    <location>
        <begin position="146"/>
        <end position="168"/>
    </location>
</feature>
<evidence type="ECO:0000313" key="4">
    <source>
        <dbReference type="Proteomes" id="UP000639338"/>
    </source>
</evidence>
<dbReference type="AlphaFoldDB" id="A0A834XW39"/>
<comment type="caution">
    <text evidence="3">The sequence shown here is derived from an EMBL/GenBank/DDBJ whole genome shotgun (WGS) entry which is preliminary data.</text>
</comment>
<evidence type="ECO:0008006" key="5">
    <source>
        <dbReference type="Google" id="ProtNLM"/>
    </source>
</evidence>